<dbReference type="EMBL" id="DXAM01000009">
    <property type="protein sequence ID" value="HJA03340.1"/>
    <property type="molecule type" value="Genomic_DNA"/>
</dbReference>
<evidence type="ECO:0000313" key="2">
    <source>
        <dbReference type="EMBL" id="HJA03340.1"/>
    </source>
</evidence>
<evidence type="ECO:0000313" key="3">
    <source>
        <dbReference type="Proteomes" id="UP000824220"/>
    </source>
</evidence>
<name>A0A9D2H4E0_9MICO</name>
<reference evidence="2" key="2">
    <citation type="submission" date="2021-04" db="EMBL/GenBank/DDBJ databases">
        <authorList>
            <person name="Gilroy R."/>
        </authorList>
    </citation>
    <scope>NUCLEOTIDE SEQUENCE</scope>
    <source>
        <strain evidence="2">ChiHjej8B7-3636</strain>
    </source>
</reference>
<comment type="caution">
    <text evidence="2">The sequence shown here is derived from an EMBL/GenBank/DDBJ whole genome shotgun (WGS) entry which is preliminary data.</text>
</comment>
<keyword evidence="1" id="KW-0472">Membrane</keyword>
<dbReference type="InterPro" id="IPR009781">
    <property type="entry name" value="DUF1345"/>
</dbReference>
<feature type="transmembrane region" description="Helical" evidence="1">
    <location>
        <begin position="245"/>
        <end position="268"/>
    </location>
</feature>
<proteinExistence type="predicted"/>
<feature type="transmembrane region" description="Helical" evidence="1">
    <location>
        <begin position="6"/>
        <end position="24"/>
    </location>
</feature>
<keyword evidence="1" id="KW-0812">Transmembrane</keyword>
<dbReference type="AlphaFoldDB" id="A0A9D2H4E0"/>
<sequence>MSTSPRSRVAIALSALVPLVAFVLGTRVRPRPPRAAGNEPVPVVHADEDPRPPRWIAAPSRRNWIATAIAAVPAVVIIAILDRDSDARTEQWLLPLVMIVWATYSIVHSVLTVCGLWGIEGGRLHRSVEVRRRRRWGFGLTSSALSIAVQTPIVVLVIVAAIVVTPAFRGDRYLVALVLAFVLITWVNTALLFTENYISRGRGGLAFPGRGCIGFADYLYFSLAVQMTFGTSDVVITDRSTRRNVTVHAATAFAFNTVIIAMIVSLLVSG</sequence>
<protein>
    <submittedName>
        <fullName evidence="2">DUF1345 domain-containing protein</fullName>
    </submittedName>
</protein>
<reference evidence="2" key="1">
    <citation type="journal article" date="2021" name="PeerJ">
        <title>Extensive microbial diversity within the chicken gut microbiome revealed by metagenomics and culture.</title>
        <authorList>
            <person name="Gilroy R."/>
            <person name="Ravi A."/>
            <person name="Getino M."/>
            <person name="Pursley I."/>
            <person name="Horton D.L."/>
            <person name="Alikhan N.F."/>
            <person name="Baker D."/>
            <person name="Gharbi K."/>
            <person name="Hall N."/>
            <person name="Watson M."/>
            <person name="Adriaenssens E.M."/>
            <person name="Foster-Nyarko E."/>
            <person name="Jarju S."/>
            <person name="Secka A."/>
            <person name="Antonio M."/>
            <person name="Oren A."/>
            <person name="Chaudhuri R.R."/>
            <person name="La Ragione R."/>
            <person name="Hildebrand F."/>
            <person name="Pallen M.J."/>
        </authorList>
    </citation>
    <scope>NUCLEOTIDE SEQUENCE</scope>
    <source>
        <strain evidence="2">ChiHjej8B7-3636</strain>
    </source>
</reference>
<gene>
    <name evidence="2" type="ORF">H9800_00560</name>
</gene>
<keyword evidence="1" id="KW-1133">Transmembrane helix</keyword>
<evidence type="ECO:0000256" key="1">
    <source>
        <dbReference type="SAM" id="Phobius"/>
    </source>
</evidence>
<dbReference type="Proteomes" id="UP000824220">
    <property type="component" value="Unassembled WGS sequence"/>
</dbReference>
<accession>A0A9D2H4E0</accession>
<feature type="transmembrane region" description="Helical" evidence="1">
    <location>
        <begin position="64"/>
        <end position="81"/>
    </location>
</feature>
<feature type="transmembrane region" description="Helical" evidence="1">
    <location>
        <begin position="140"/>
        <end position="167"/>
    </location>
</feature>
<feature type="transmembrane region" description="Helical" evidence="1">
    <location>
        <begin position="173"/>
        <end position="193"/>
    </location>
</feature>
<dbReference type="Pfam" id="PF07077">
    <property type="entry name" value="DUF1345"/>
    <property type="match status" value="1"/>
</dbReference>
<organism evidence="2 3">
    <name type="scientific">Candidatus Microbacterium stercoravium</name>
    <dbReference type="NCBI Taxonomy" id="2838697"/>
    <lineage>
        <taxon>Bacteria</taxon>
        <taxon>Bacillati</taxon>
        <taxon>Actinomycetota</taxon>
        <taxon>Actinomycetes</taxon>
        <taxon>Micrococcales</taxon>
        <taxon>Microbacteriaceae</taxon>
        <taxon>Microbacterium</taxon>
    </lineage>
</organism>
<feature type="transmembrane region" description="Helical" evidence="1">
    <location>
        <begin position="93"/>
        <end position="119"/>
    </location>
</feature>